<feature type="active site" evidence="7">
    <location>
        <position position="21"/>
    </location>
</feature>
<dbReference type="Gene3D" id="3.40.50.2300">
    <property type="match status" value="1"/>
</dbReference>
<feature type="active site" description="Nucleophile" evidence="7">
    <location>
        <position position="15"/>
    </location>
</feature>
<accession>D0MID6</accession>
<feature type="active site" description="Proton donor" evidence="7">
    <location>
        <position position="133"/>
    </location>
</feature>
<reference evidence="9 10" key="1">
    <citation type="journal article" date="2009" name="Stand. Genomic Sci.">
        <title>Complete genome sequence of Rhodothermus marinus type strain (R-10).</title>
        <authorList>
            <person name="Nolan M."/>
            <person name="Tindall B.J."/>
            <person name="Pomrenke H."/>
            <person name="Lapidus A."/>
            <person name="Copeland A."/>
            <person name="Glavina Del Rio T."/>
            <person name="Lucas S."/>
            <person name="Chen F."/>
            <person name="Tice H."/>
            <person name="Cheng J.F."/>
            <person name="Saunders E."/>
            <person name="Han C."/>
            <person name="Bruce D."/>
            <person name="Goodwin L."/>
            <person name="Chain P."/>
            <person name="Pitluck S."/>
            <person name="Ovchinikova G."/>
            <person name="Pati A."/>
            <person name="Ivanova N."/>
            <person name="Mavromatis K."/>
            <person name="Chen A."/>
            <person name="Palaniappan K."/>
            <person name="Land M."/>
            <person name="Hauser L."/>
            <person name="Chang Y.J."/>
            <person name="Jeffries C.D."/>
            <person name="Brettin T."/>
            <person name="Goker M."/>
            <person name="Bristow J."/>
            <person name="Eisen J.A."/>
            <person name="Markowitz V."/>
            <person name="Hugenholtz P."/>
            <person name="Kyrpides N.C."/>
            <person name="Klenk H.P."/>
            <person name="Detter J.C."/>
        </authorList>
    </citation>
    <scope>NUCLEOTIDE SEQUENCE [LARGE SCALE GENOMIC DNA]</scope>
    <source>
        <strain evidence="10">ATCC 43812 / DSM 4252 / R-10</strain>
    </source>
</reference>
<dbReference type="SMART" id="SM00226">
    <property type="entry name" value="LMWPc"/>
    <property type="match status" value="1"/>
</dbReference>
<dbReference type="PRINTS" id="PR00720">
    <property type="entry name" value="MAMMALPTPASE"/>
</dbReference>
<keyword evidence="4" id="KW-0963">Cytoplasm</keyword>
<name>D0MID6_RHOM4</name>
<evidence type="ECO:0000256" key="1">
    <source>
        <dbReference type="ARBA" id="ARBA00004496"/>
    </source>
</evidence>
<dbReference type="OrthoDB" id="9784339at2"/>
<evidence type="ECO:0000256" key="2">
    <source>
        <dbReference type="ARBA" id="ARBA00011063"/>
    </source>
</evidence>
<evidence type="ECO:0000313" key="9">
    <source>
        <dbReference type="EMBL" id="ACY48244.1"/>
    </source>
</evidence>
<dbReference type="InterPro" id="IPR050438">
    <property type="entry name" value="LMW_PTPase"/>
</dbReference>
<dbReference type="AlphaFoldDB" id="D0MID6"/>
<feature type="domain" description="Phosphotyrosine protein phosphatase I" evidence="8">
    <location>
        <begin position="9"/>
        <end position="159"/>
    </location>
</feature>
<keyword evidence="5 9" id="KW-0378">Hydrolase</keyword>
<evidence type="ECO:0000256" key="5">
    <source>
        <dbReference type="ARBA" id="ARBA00022801"/>
    </source>
</evidence>
<dbReference type="InterPro" id="IPR002115">
    <property type="entry name" value="Tyr_Pase_low_mol_wt_mml"/>
</dbReference>
<comment type="subcellular location">
    <subcellularLocation>
        <location evidence="1">Cytoplasm</location>
    </subcellularLocation>
</comment>
<keyword evidence="10" id="KW-1185">Reference proteome</keyword>
<dbReference type="PRINTS" id="PR00719">
    <property type="entry name" value="LMWPTPASE"/>
</dbReference>
<dbReference type="SUPFAM" id="SSF52788">
    <property type="entry name" value="Phosphotyrosine protein phosphatases I"/>
    <property type="match status" value="1"/>
</dbReference>
<evidence type="ECO:0000256" key="3">
    <source>
        <dbReference type="ARBA" id="ARBA00013064"/>
    </source>
</evidence>
<evidence type="ECO:0000259" key="8">
    <source>
        <dbReference type="SMART" id="SM00226"/>
    </source>
</evidence>
<organism evidence="9 10">
    <name type="scientific">Rhodothermus marinus (strain ATCC 43812 / DSM 4252 / R-10)</name>
    <name type="common">Rhodothermus obamensis</name>
    <dbReference type="NCBI Taxonomy" id="518766"/>
    <lineage>
        <taxon>Bacteria</taxon>
        <taxon>Pseudomonadati</taxon>
        <taxon>Rhodothermota</taxon>
        <taxon>Rhodothermia</taxon>
        <taxon>Rhodothermales</taxon>
        <taxon>Rhodothermaceae</taxon>
        <taxon>Rhodothermus</taxon>
    </lineage>
</organism>
<dbReference type="FunFam" id="3.40.50.2300:FF:000113">
    <property type="entry name" value="Low molecular weight protein-tyrosine-phosphatase"/>
    <property type="match status" value="1"/>
</dbReference>
<proteinExistence type="inferred from homology"/>
<sequence length="174" mass="20084">MSQTNHQPIRVLFVCLGNICRSPLAEGVFRKLVDEAGLTAHFEIDSAGTGPWHVGEPADRRMQRTARRHGVDLSGHVARQLGREDLARYDHIYVMDRENLEDVLRLDRDGRFRHKVELFRTFDPEPGDGEVPDPYYGGERGFEEVYQIVERTARRLLEHLVSLYKLKETADLSR</sequence>
<dbReference type="GO" id="GO:0004726">
    <property type="term" value="F:non-membrane spanning protein tyrosine phosphatase activity"/>
    <property type="evidence" value="ECO:0007669"/>
    <property type="project" value="InterPro"/>
</dbReference>
<keyword evidence="6" id="KW-0904">Protein phosphatase</keyword>
<dbReference type="PANTHER" id="PTHR11717:SF7">
    <property type="entry name" value="LOW MOLECULAR WEIGHT PHOSPHOTYROSINE PROTEIN PHOSPHATASE"/>
    <property type="match status" value="1"/>
</dbReference>
<gene>
    <name evidence="9" type="ordered locus">Rmar_1355</name>
</gene>
<dbReference type="HOGENOM" id="CLU_071415_2_2_10"/>
<comment type="similarity">
    <text evidence="2">Belongs to the low molecular weight phosphotyrosine protein phosphatase family.</text>
</comment>
<dbReference type="GO" id="GO:0003993">
    <property type="term" value="F:acid phosphatase activity"/>
    <property type="evidence" value="ECO:0007669"/>
    <property type="project" value="InterPro"/>
</dbReference>
<protein>
    <recommendedName>
        <fullName evidence="3">protein-tyrosine-phosphatase</fullName>
        <ecNumber evidence="3">3.1.3.48</ecNumber>
    </recommendedName>
</protein>
<dbReference type="InterPro" id="IPR017867">
    <property type="entry name" value="Tyr_phospatase_low_mol_wt"/>
</dbReference>
<dbReference type="EMBL" id="CP001807">
    <property type="protein sequence ID" value="ACY48244.1"/>
    <property type="molecule type" value="Genomic_DNA"/>
</dbReference>
<dbReference type="InterPro" id="IPR036196">
    <property type="entry name" value="Ptyr_pPase_sf"/>
</dbReference>
<dbReference type="Proteomes" id="UP000002221">
    <property type="component" value="Chromosome"/>
</dbReference>
<dbReference type="Pfam" id="PF01451">
    <property type="entry name" value="LMWPc"/>
    <property type="match status" value="1"/>
</dbReference>
<evidence type="ECO:0000256" key="7">
    <source>
        <dbReference type="PIRSR" id="PIRSR617867-1"/>
    </source>
</evidence>
<dbReference type="KEGG" id="rmr:Rmar_1355"/>
<evidence type="ECO:0000256" key="6">
    <source>
        <dbReference type="ARBA" id="ARBA00022912"/>
    </source>
</evidence>
<dbReference type="RefSeq" id="WP_012843855.1">
    <property type="nucleotide sequence ID" value="NC_013501.1"/>
</dbReference>
<dbReference type="InterPro" id="IPR023485">
    <property type="entry name" value="Ptyr_pPase"/>
</dbReference>
<dbReference type="CDD" id="cd16343">
    <property type="entry name" value="LMWPTP"/>
    <property type="match status" value="1"/>
</dbReference>
<dbReference type="eggNOG" id="COG0394">
    <property type="taxonomic scope" value="Bacteria"/>
</dbReference>
<dbReference type="GO" id="GO:0005737">
    <property type="term" value="C:cytoplasm"/>
    <property type="evidence" value="ECO:0007669"/>
    <property type="project" value="UniProtKB-SubCell"/>
</dbReference>
<dbReference type="PANTHER" id="PTHR11717">
    <property type="entry name" value="LOW MOLECULAR WEIGHT PROTEIN TYROSINE PHOSPHATASE"/>
    <property type="match status" value="1"/>
</dbReference>
<dbReference type="STRING" id="518766.Rmar_1355"/>
<dbReference type="EC" id="3.1.3.48" evidence="3"/>
<evidence type="ECO:0000256" key="4">
    <source>
        <dbReference type="ARBA" id="ARBA00022490"/>
    </source>
</evidence>
<evidence type="ECO:0000313" key="10">
    <source>
        <dbReference type="Proteomes" id="UP000002221"/>
    </source>
</evidence>